<dbReference type="eggNOG" id="COG1309">
    <property type="taxonomic scope" value="Bacteria"/>
</dbReference>
<organism evidence="6 7">
    <name type="scientific">Desulfobacca acetoxidans (strain ATCC 700848 / DSM 11109 / ASRB2)</name>
    <dbReference type="NCBI Taxonomy" id="880072"/>
    <lineage>
        <taxon>Bacteria</taxon>
        <taxon>Pseudomonadati</taxon>
        <taxon>Thermodesulfobacteriota</taxon>
        <taxon>Desulfobaccia</taxon>
        <taxon>Desulfobaccales</taxon>
        <taxon>Desulfobaccaceae</taxon>
        <taxon>Desulfobacca</taxon>
    </lineage>
</organism>
<proteinExistence type="predicted"/>
<dbReference type="SUPFAM" id="SSF46689">
    <property type="entry name" value="Homeodomain-like"/>
    <property type="match status" value="1"/>
</dbReference>
<protein>
    <submittedName>
        <fullName evidence="6">Transcriptional regulator, TetR family</fullName>
    </submittedName>
</protein>
<evidence type="ECO:0000256" key="3">
    <source>
        <dbReference type="ARBA" id="ARBA00023163"/>
    </source>
</evidence>
<dbReference type="SUPFAM" id="SSF48498">
    <property type="entry name" value="Tetracyclin repressor-like, C-terminal domain"/>
    <property type="match status" value="1"/>
</dbReference>
<dbReference type="InterPro" id="IPR036271">
    <property type="entry name" value="Tet_transcr_reg_TetR-rel_C_sf"/>
</dbReference>
<keyword evidence="7" id="KW-1185">Reference proteome</keyword>
<feature type="DNA-binding region" description="H-T-H motif" evidence="4">
    <location>
        <begin position="31"/>
        <end position="50"/>
    </location>
</feature>
<dbReference type="PANTHER" id="PTHR30055:SF240">
    <property type="entry name" value="HTH-TYPE TRANSCRIPTIONAL REGULATOR ACRR"/>
    <property type="match status" value="1"/>
</dbReference>
<evidence type="ECO:0000256" key="4">
    <source>
        <dbReference type="PROSITE-ProRule" id="PRU00335"/>
    </source>
</evidence>
<evidence type="ECO:0000313" key="6">
    <source>
        <dbReference type="EMBL" id="AEB09550.1"/>
    </source>
</evidence>
<dbReference type="EMBL" id="CP002629">
    <property type="protein sequence ID" value="AEB09550.1"/>
    <property type="molecule type" value="Genomic_DNA"/>
</dbReference>
<dbReference type="InterPro" id="IPR009057">
    <property type="entry name" value="Homeodomain-like_sf"/>
</dbReference>
<dbReference type="Gene3D" id="1.10.357.10">
    <property type="entry name" value="Tetracycline Repressor, domain 2"/>
    <property type="match status" value="1"/>
</dbReference>
<reference evidence="6 7" key="1">
    <citation type="journal article" date="2011" name="Stand. Genomic Sci.">
        <title>Complete genome sequence of the acetate-degrading sulfate reducer Desulfobacca acetoxidans type strain (ASRB2).</title>
        <authorList>
            <person name="Goker M."/>
            <person name="Teshima H."/>
            <person name="Lapidus A."/>
            <person name="Nolan M."/>
            <person name="Lucas S."/>
            <person name="Hammon N."/>
            <person name="Deshpande S."/>
            <person name="Cheng J.F."/>
            <person name="Tapia R."/>
            <person name="Han C."/>
            <person name="Goodwin L."/>
            <person name="Pitluck S."/>
            <person name="Huntemann M."/>
            <person name="Liolios K."/>
            <person name="Ivanova N."/>
            <person name="Pagani I."/>
            <person name="Mavromatis K."/>
            <person name="Ovchinikova G."/>
            <person name="Pati A."/>
            <person name="Chen A."/>
            <person name="Palaniappan K."/>
            <person name="Land M."/>
            <person name="Hauser L."/>
            <person name="Brambilla E.M."/>
            <person name="Rohde M."/>
            <person name="Spring S."/>
            <person name="Detter J.C."/>
            <person name="Woyke T."/>
            <person name="Bristow J."/>
            <person name="Eisen J.A."/>
            <person name="Markowitz V."/>
            <person name="Hugenholtz P."/>
            <person name="Kyrpides N.C."/>
            <person name="Klenk H.P."/>
        </authorList>
    </citation>
    <scope>NUCLEOTIDE SEQUENCE [LARGE SCALE GENOMIC DNA]</scope>
    <source>
        <strain evidence="7">ATCC 700848 / DSM 11109 / ASRB2</strain>
    </source>
</reference>
<keyword evidence="3" id="KW-0804">Transcription</keyword>
<evidence type="ECO:0000256" key="1">
    <source>
        <dbReference type="ARBA" id="ARBA00023015"/>
    </source>
</evidence>
<gene>
    <name evidence="6" type="ordered locus">Desac_1709</name>
</gene>
<accession>F2NCX6</accession>
<dbReference type="GO" id="GO:0003700">
    <property type="term" value="F:DNA-binding transcription factor activity"/>
    <property type="evidence" value="ECO:0007669"/>
    <property type="project" value="TreeGrafter"/>
</dbReference>
<reference evidence="7" key="2">
    <citation type="submission" date="2011-03" db="EMBL/GenBank/DDBJ databases">
        <title>The complete genome of Desulfobacca acetoxidans DSM 11109.</title>
        <authorList>
            <consortium name="US DOE Joint Genome Institute (JGI-PGF)"/>
            <person name="Lucas S."/>
            <person name="Copeland A."/>
            <person name="Lapidus A."/>
            <person name="Bruce D."/>
            <person name="Goodwin L."/>
            <person name="Pitluck S."/>
            <person name="Peters L."/>
            <person name="Kyrpides N."/>
            <person name="Mavromatis K."/>
            <person name="Ivanova N."/>
            <person name="Ovchinnikova G."/>
            <person name="Teshima H."/>
            <person name="Detter J.C."/>
            <person name="Han C."/>
            <person name="Land M."/>
            <person name="Hauser L."/>
            <person name="Markowitz V."/>
            <person name="Cheng J.-F."/>
            <person name="Hugenholtz P."/>
            <person name="Woyke T."/>
            <person name="Wu D."/>
            <person name="Spring S."/>
            <person name="Schueler E."/>
            <person name="Brambilla E."/>
            <person name="Klenk H.-P."/>
            <person name="Eisen J.A."/>
        </authorList>
    </citation>
    <scope>NUCLEOTIDE SEQUENCE [LARGE SCALE GENOMIC DNA]</scope>
    <source>
        <strain evidence="7">ATCC 700848 / DSM 11109 / ASRB2</strain>
    </source>
</reference>
<dbReference type="PANTHER" id="PTHR30055">
    <property type="entry name" value="HTH-TYPE TRANSCRIPTIONAL REGULATOR RUTR"/>
    <property type="match status" value="1"/>
</dbReference>
<dbReference type="AlphaFoldDB" id="F2NCX6"/>
<dbReference type="Pfam" id="PF17932">
    <property type="entry name" value="TetR_C_24"/>
    <property type="match status" value="1"/>
</dbReference>
<evidence type="ECO:0000256" key="2">
    <source>
        <dbReference type="ARBA" id="ARBA00023125"/>
    </source>
</evidence>
<dbReference type="KEGG" id="dao:Desac_1709"/>
<dbReference type="InterPro" id="IPR001647">
    <property type="entry name" value="HTH_TetR"/>
</dbReference>
<dbReference type="PRINTS" id="PR00455">
    <property type="entry name" value="HTHTETR"/>
</dbReference>
<dbReference type="Pfam" id="PF00440">
    <property type="entry name" value="TetR_N"/>
    <property type="match status" value="1"/>
</dbReference>
<dbReference type="InterPro" id="IPR050109">
    <property type="entry name" value="HTH-type_TetR-like_transc_reg"/>
</dbReference>
<sequence>MAQKLGTEVRTQQIIQAALSLVASHGLKGLSIARIAHRVGLVPSAIYRHFRNKDQVIEAILDLFRENLLANVKRVIEKTSEPLERLRRLLELHMQLISENHGILRLVFSEDVMSGPPTRKTRIQAIIETYLRAVAEIVRQGQKEGVIRAGLEADSVAVAFLGMIQPAAILWHLSEGEYNLPNHIDRAWNIFLGGILSPTYANPGKTGESTVAYAMLPKENSYEKD</sequence>
<dbReference type="PROSITE" id="PS50977">
    <property type="entry name" value="HTH_TETR_2"/>
    <property type="match status" value="1"/>
</dbReference>
<dbReference type="RefSeq" id="WP_013706660.1">
    <property type="nucleotide sequence ID" value="NC_015388.1"/>
</dbReference>
<dbReference type="HOGENOM" id="CLU_069356_12_3_7"/>
<dbReference type="GO" id="GO:0000976">
    <property type="term" value="F:transcription cis-regulatory region binding"/>
    <property type="evidence" value="ECO:0007669"/>
    <property type="project" value="TreeGrafter"/>
</dbReference>
<keyword evidence="1" id="KW-0805">Transcription regulation</keyword>
<dbReference type="InterPro" id="IPR041490">
    <property type="entry name" value="KstR2_TetR_C"/>
</dbReference>
<evidence type="ECO:0000259" key="5">
    <source>
        <dbReference type="PROSITE" id="PS50977"/>
    </source>
</evidence>
<dbReference type="Gene3D" id="1.10.10.60">
    <property type="entry name" value="Homeodomain-like"/>
    <property type="match status" value="1"/>
</dbReference>
<dbReference type="STRING" id="880072.Desac_1709"/>
<dbReference type="Proteomes" id="UP000000483">
    <property type="component" value="Chromosome"/>
</dbReference>
<name>F2NCX6_DESAR</name>
<evidence type="ECO:0000313" key="7">
    <source>
        <dbReference type="Proteomes" id="UP000000483"/>
    </source>
</evidence>
<keyword evidence="2 4" id="KW-0238">DNA-binding</keyword>
<feature type="domain" description="HTH tetR-type" evidence="5">
    <location>
        <begin position="8"/>
        <end position="68"/>
    </location>
</feature>